<feature type="transmembrane region" description="Helical" evidence="7">
    <location>
        <begin position="322"/>
        <end position="342"/>
    </location>
</feature>
<evidence type="ECO:0000313" key="10">
    <source>
        <dbReference type="Proteomes" id="UP000318017"/>
    </source>
</evidence>
<dbReference type="AlphaFoldDB" id="A0A518GGK3"/>
<dbReference type="OrthoDB" id="9803968at2"/>
<feature type="transmembrane region" description="Helical" evidence="7">
    <location>
        <begin position="348"/>
        <end position="376"/>
    </location>
</feature>
<dbReference type="EMBL" id="CP036298">
    <property type="protein sequence ID" value="QDV27724.1"/>
    <property type="molecule type" value="Genomic_DNA"/>
</dbReference>
<keyword evidence="10" id="KW-1185">Reference proteome</keyword>
<keyword evidence="6 7" id="KW-0472">Membrane</keyword>
<dbReference type="Pfam" id="PF07690">
    <property type="entry name" value="MFS_1"/>
    <property type="match status" value="1"/>
</dbReference>
<keyword evidence="4 7" id="KW-0812">Transmembrane</keyword>
<gene>
    <name evidence="9" type="primary">lplT</name>
    <name evidence="9" type="ORF">Q31a_61170</name>
</gene>
<keyword evidence="5 7" id="KW-1133">Transmembrane helix</keyword>
<feature type="transmembrane region" description="Helical" evidence="7">
    <location>
        <begin position="416"/>
        <end position="439"/>
    </location>
</feature>
<protein>
    <submittedName>
        <fullName evidence="9">Lysophospholipid transporter LplT</fullName>
    </submittedName>
</protein>
<dbReference type="GO" id="GO:0022857">
    <property type="term" value="F:transmembrane transporter activity"/>
    <property type="evidence" value="ECO:0007669"/>
    <property type="project" value="InterPro"/>
</dbReference>
<feature type="transmembrane region" description="Helical" evidence="7">
    <location>
        <begin position="388"/>
        <end position="410"/>
    </location>
</feature>
<feature type="transmembrane region" description="Helical" evidence="7">
    <location>
        <begin position="295"/>
        <end position="315"/>
    </location>
</feature>
<feature type="transmembrane region" description="Helical" evidence="7">
    <location>
        <begin position="256"/>
        <end position="275"/>
    </location>
</feature>
<keyword evidence="3" id="KW-1003">Cell membrane</keyword>
<dbReference type="RefSeq" id="WP_145085540.1">
    <property type="nucleotide sequence ID" value="NZ_CP036298.1"/>
</dbReference>
<feature type="transmembrane region" description="Helical" evidence="7">
    <location>
        <begin position="72"/>
        <end position="93"/>
    </location>
</feature>
<dbReference type="PROSITE" id="PS50850">
    <property type="entry name" value="MFS"/>
    <property type="match status" value="1"/>
</dbReference>
<feature type="transmembrane region" description="Helical" evidence="7">
    <location>
        <begin position="46"/>
        <end position="66"/>
    </location>
</feature>
<feature type="transmembrane region" description="Helical" evidence="7">
    <location>
        <begin position="201"/>
        <end position="224"/>
    </location>
</feature>
<feature type="transmembrane region" description="Helical" evidence="7">
    <location>
        <begin position="169"/>
        <end position="189"/>
    </location>
</feature>
<dbReference type="SUPFAM" id="SSF103473">
    <property type="entry name" value="MFS general substrate transporter"/>
    <property type="match status" value="1"/>
</dbReference>
<feature type="transmembrane region" description="Helical" evidence="7">
    <location>
        <begin position="131"/>
        <end position="148"/>
    </location>
</feature>
<dbReference type="PANTHER" id="PTHR43266:SF2">
    <property type="entry name" value="MAJOR FACILITATOR SUPERFAMILY (MFS) PROFILE DOMAIN-CONTAINING PROTEIN"/>
    <property type="match status" value="1"/>
</dbReference>
<organism evidence="9 10">
    <name type="scientific">Aureliella helgolandensis</name>
    <dbReference type="NCBI Taxonomy" id="2527968"/>
    <lineage>
        <taxon>Bacteria</taxon>
        <taxon>Pseudomonadati</taxon>
        <taxon>Planctomycetota</taxon>
        <taxon>Planctomycetia</taxon>
        <taxon>Pirellulales</taxon>
        <taxon>Pirellulaceae</taxon>
        <taxon>Aureliella</taxon>
    </lineage>
</organism>
<dbReference type="GO" id="GO:0005886">
    <property type="term" value="C:plasma membrane"/>
    <property type="evidence" value="ECO:0007669"/>
    <property type="project" value="UniProtKB-SubCell"/>
</dbReference>
<proteinExistence type="predicted"/>
<dbReference type="CDD" id="cd06173">
    <property type="entry name" value="MFS_MefA_like"/>
    <property type="match status" value="1"/>
</dbReference>
<evidence type="ECO:0000256" key="5">
    <source>
        <dbReference type="ARBA" id="ARBA00022989"/>
    </source>
</evidence>
<evidence type="ECO:0000256" key="1">
    <source>
        <dbReference type="ARBA" id="ARBA00004651"/>
    </source>
</evidence>
<dbReference type="InterPro" id="IPR036259">
    <property type="entry name" value="MFS_trans_sf"/>
</dbReference>
<feature type="domain" description="Major facilitator superfamily (MFS) profile" evidence="8">
    <location>
        <begin position="25"/>
        <end position="446"/>
    </location>
</feature>
<name>A0A518GGK3_9BACT</name>
<dbReference type="KEGG" id="ahel:Q31a_61170"/>
<evidence type="ECO:0000256" key="6">
    <source>
        <dbReference type="ARBA" id="ARBA00023136"/>
    </source>
</evidence>
<evidence type="ECO:0000256" key="7">
    <source>
        <dbReference type="SAM" id="Phobius"/>
    </source>
</evidence>
<dbReference type="InterPro" id="IPR020846">
    <property type="entry name" value="MFS_dom"/>
</dbReference>
<evidence type="ECO:0000259" key="8">
    <source>
        <dbReference type="PROSITE" id="PS50850"/>
    </source>
</evidence>
<dbReference type="InterPro" id="IPR011701">
    <property type="entry name" value="MFS"/>
</dbReference>
<evidence type="ECO:0000256" key="4">
    <source>
        <dbReference type="ARBA" id="ARBA00022692"/>
    </source>
</evidence>
<sequence length="447" mass="47769">MESVQSNTPALQEQDPRPGLMVDRSFWGMTVTQFLGAFNDNLYKQLMLLLAVPVALAAANAGGGAGESSGDIQGWASLVFSLPFVLFSGFAGYLSDRYSKRPIIVLCKVAEIVIMLLGLLAFYFYGMFGTAGTWIVLFLMGVQSSFFGPGKYGILPELFRAKDLPRANAIILMTTFLAIIFGTVLAGTLKDVLAGEDGDLTNLWMGLVVCFVIAMLGTCSSLFIRRVPAAQPGMPFSIDSVAVSKDIYAVLKQDRVLLKALLVSSVFWLVSGIAVPTINRLGLELLQVNATSTSLLTASIGFGIILGALVASALCRKGWGDTAVSIGLWGICGSLIALGFWTQGDQHALGFTGSIIALVVMGIFAAIFSIPIQVFLQERPPLAVKGRMIATMNQANFVGIMISGPLYQVFEAIAGAFGWPICSVFLMMAVLVLPLAALYRLKSKQPT</sequence>
<evidence type="ECO:0000256" key="3">
    <source>
        <dbReference type="ARBA" id="ARBA00022475"/>
    </source>
</evidence>
<evidence type="ECO:0000313" key="9">
    <source>
        <dbReference type="EMBL" id="QDV27724.1"/>
    </source>
</evidence>
<dbReference type="Gene3D" id="1.20.1250.20">
    <property type="entry name" value="MFS general substrate transporter like domains"/>
    <property type="match status" value="1"/>
</dbReference>
<keyword evidence="2" id="KW-0813">Transport</keyword>
<accession>A0A518GGK3</accession>
<reference evidence="9 10" key="1">
    <citation type="submission" date="2019-02" db="EMBL/GenBank/DDBJ databases">
        <title>Deep-cultivation of Planctomycetes and their phenomic and genomic characterization uncovers novel biology.</title>
        <authorList>
            <person name="Wiegand S."/>
            <person name="Jogler M."/>
            <person name="Boedeker C."/>
            <person name="Pinto D."/>
            <person name="Vollmers J."/>
            <person name="Rivas-Marin E."/>
            <person name="Kohn T."/>
            <person name="Peeters S.H."/>
            <person name="Heuer A."/>
            <person name="Rast P."/>
            <person name="Oberbeckmann S."/>
            <person name="Bunk B."/>
            <person name="Jeske O."/>
            <person name="Meyerdierks A."/>
            <person name="Storesund J.E."/>
            <person name="Kallscheuer N."/>
            <person name="Luecker S."/>
            <person name="Lage O.M."/>
            <person name="Pohl T."/>
            <person name="Merkel B.J."/>
            <person name="Hornburger P."/>
            <person name="Mueller R.-W."/>
            <person name="Bruemmer F."/>
            <person name="Labrenz M."/>
            <person name="Spormann A.M."/>
            <person name="Op den Camp H."/>
            <person name="Overmann J."/>
            <person name="Amann R."/>
            <person name="Jetten M.S.M."/>
            <person name="Mascher T."/>
            <person name="Medema M.H."/>
            <person name="Devos D.P."/>
            <person name="Kaster A.-K."/>
            <person name="Ovreas L."/>
            <person name="Rohde M."/>
            <person name="Galperin M.Y."/>
            <person name="Jogler C."/>
        </authorList>
    </citation>
    <scope>NUCLEOTIDE SEQUENCE [LARGE SCALE GENOMIC DNA]</scope>
    <source>
        <strain evidence="9 10">Q31a</strain>
    </source>
</reference>
<comment type="subcellular location">
    <subcellularLocation>
        <location evidence="1">Cell membrane</location>
        <topology evidence="1">Multi-pass membrane protein</topology>
    </subcellularLocation>
</comment>
<evidence type="ECO:0000256" key="2">
    <source>
        <dbReference type="ARBA" id="ARBA00022448"/>
    </source>
</evidence>
<dbReference type="Proteomes" id="UP000318017">
    <property type="component" value="Chromosome"/>
</dbReference>
<feature type="transmembrane region" description="Helical" evidence="7">
    <location>
        <begin position="105"/>
        <end position="125"/>
    </location>
</feature>
<dbReference type="PANTHER" id="PTHR43266">
    <property type="entry name" value="MACROLIDE-EFFLUX PROTEIN"/>
    <property type="match status" value="1"/>
</dbReference>